<evidence type="ECO:0000313" key="2">
    <source>
        <dbReference type="Proteomes" id="UP000594979"/>
    </source>
</evidence>
<name>A0A7T2TEH6_9MICO</name>
<keyword evidence="1" id="KW-0808">Transferase</keyword>
<sequence>METQSTVADPAMIGFDWGTSSLRAFLIGDDGRVLDGRQRPGGILSVAPGGDDAGLAFAETAETMVGAWLEAYGDLPLFACGMIGSDQGLAEAGYLDLPTDLAGLAEHLTTARLGERELHIVPGIRKDGSGYTAPDVIRGEETQLAGLAAADADVRQHVVLPGTHTKWAILDGCTVTDFITTMTGEVFGLLASSSILGRSIVPTTAFDVAAFDWGLSVGERDPAGMIASIFSARTWALEGRLAGNQVADYLSGILIGAEVAGHLQSHPIPVSSPLIVCGSPTLTERYSRALRRHGLSPAAADTSASASGLHRIAAQTELLRRKEHPSS</sequence>
<reference evidence="1 2" key="1">
    <citation type="submission" date="2020-12" db="EMBL/GenBank/DDBJ databases">
        <title>FDA dAtabase for Regulatory Grade micrObial Sequences (FDA-ARGOS): Supporting development and validation of Infectious Disease Dx tests.</title>
        <authorList>
            <person name="Sproer C."/>
            <person name="Gronow S."/>
            <person name="Severitt S."/>
            <person name="Schroder I."/>
            <person name="Tallon L."/>
            <person name="Sadzewicz L."/>
            <person name="Zhao X."/>
            <person name="Boylan J."/>
            <person name="Ott S."/>
            <person name="Bowen H."/>
            <person name="Vavikolanu K."/>
            <person name="Mehta A."/>
            <person name="Aluvathingal J."/>
            <person name="Nadendla S."/>
            <person name="Lowell S."/>
            <person name="Myers T."/>
            <person name="Yan Y."/>
            <person name="Sichtig H."/>
        </authorList>
    </citation>
    <scope>NUCLEOTIDE SEQUENCE [LARGE SCALE GENOMIC DNA]</scope>
    <source>
        <strain evidence="1 2">FDAARGOS_902</strain>
    </source>
</reference>
<dbReference type="InterPro" id="IPR042258">
    <property type="entry name" value="DGOK_N"/>
</dbReference>
<keyword evidence="1" id="KW-0418">Kinase</keyword>
<dbReference type="GO" id="GO:0008671">
    <property type="term" value="F:2-dehydro-3-deoxygalactonokinase activity"/>
    <property type="evidence" value="ECO:0007669"/>
    <property type="project" value="InterPro"/>
</dbReference>
<protein>
    <submittedName>
        <fullName evidence="1">2-dehydro-3-deoxygalactonokinase</fullName>
    </submittedName>
</protein>
<dbReference type="RefSeq" id="WP_101624526.1">
    <property type="nucleotide sequence ID" value="NZ_CAACXN010000014.1"/>
</dbReference>
<dbReference type="Pfam" id="PF05035">
    <property type="entry name" value="DGOK"/>
    <property type="match status" value="1"/>
</dbReference>
<dbReference type="EMBL" id="CP065682">
    <property type="protein sequence ID" value="QPS32329.1"/>
    <property type="molecule type" value="Genomic_DNA"/>
</dbReference>
<dbReference type="InterPro" id="IPR042257">
    <property type="entry name" value="DGOK_C"/>
</dbReference>
<dbReference type="InterPro" id="IPR007729">
    <property type="entry name" value="DGOK"/>
</dbReference>
<accession>A0A7T2TEH6</accession>
<gene>
    <name evidence="1" type="ORF">I6G59_09820</name>
</gene>
<proteinExistence type="predicted"/>
<dbReference type="AlphaFoldDB" id="A0A7T2TEH6"/>
<dbReference type="GO" id="GO:0034194">
    <property type="term" value="P:D-galactonate catabolic process"/>
    <property type="evidence" value="ECO:0007669"/>
    <property type="project" value="InterPro"/>
</dbReference>
<dbReference type="Proteomes" id="UP000594979">
    <property type="component" value="Chromosome"/>
</dbReference>
<dbReference type="Gene3D" id="3.30.420.310">
    <property type="entry name" value="2-keto-3-deoxy-galactonokinase, C-terminal domain"/>
    <property type="match status" value="1"/>
</dbReference>
<organism evidence="1 2">
    <name type="scientific">Brevibacterium casei</name>
    <dbReference type="NCBI Taxonomy" id="33889"/>
    <lineage>
        <taxon>Bacteria</taxon>
        <taxon>Bacillati</taxon>
        <taxon>Actinomycetota</taxon>
        <taxon>Actinomycetes</taxon>
        <taxon>Micrococcales</taxon>
        <taxon>Brevibacteriaceae</taxon>
        <taxon>Brevibacterium</taxon>
    </lineage>
</organism>
<dbReference type="Gene3D" id="3.30.420.300">
    <property type="entry name" value="2-keto-3-deoxy-galactonokinase, substrate binding domain"/>
    <property type="match status" value="1"/>
</dbReference>
<dbReference type="GeneID" id="99772305"/>
<dbReference type="KEGG" id="bcau:I6G59_09820"/>
<evidence type="ECO:0000313" key="1">
    <source>
        <dbReference type="EMBL" id="QPS32329.1"/>
    </source>
</evidence>